<sequence>MEKIHKEIIVRGLVQGVGFRVYTCKEAVKLGISGTVTNQTDGSVAIVAEGSLNSMETFIAWCRKGPAMASVEQVVITNGEVKGYDNFSIIK</sequence>
<dbReference type="EC" id="3.6.1.7" evidence="2 4"/>
<feature type="domain" description="Acylphosphatase-like" evidence="6">
    <location>
        <begin position="5"/>
        <end position="91"/>
    </location>
</feature>
<dbReference type="InterPro" id="IPR001792">
    <property type="entry name" value="Acylphosphatase-like_dom"/>
</dbReference>
<feature type="active site" evidence="4">
    <location>
        <position position="20"/>
    </location>
</feature>
<dbReference type="SUPFAM" id="SSF54975">
    <property type="entry name" value="Acylphosphatase/BLUF domain-like"/>
    <property type="match status" value="1"/>
</dbReference>
<gene>
    <name evidence="7" type="ORF">GA0116948_10790</name>
</gene>
<dbReference type="InterPro" id="IPR020456">
    <property type="entry name" value="Acylphosphatase"/>
</dbReference>
<dbReference type="AlphaFoldDB" id="A0A1C4E4S5"/>
<evidence type="ECO:0000313" key="8">
    <source>
        <dbReference type="Proteomes" id="UP000242818"/>
    </source>
</evidence>
<dbReference type="Proteomes" id="UP000242818">
    <property type="component" value="Unassembled WGS sequence"/>
</dbReference>
<dbReference type="PROSITE" id="PS00150">
    <property type="entry name" value="ACYLPHOSPHATASE_1"/>
    <property type="match status" value="1"/>
</dbReference>
<reference evidence="7 8" key="1">
    <citation type="submission" date="2016-08" db="EMBL/GenBank/DDBJ databases">
        <authorList>
            <person name="Seilhamer J.J."/>
        </authorList>
    </citation>
    <scope>NUCLEOTIDE SEQUENCE [LARGE SCALE GENOMIC DNA]</scope>
    <source>
        <strain evidence="7 8">A37T2</strain>
    </source>
</reference>
<dbReference type="EMBL" id="FMAR01000007">
    <property type="protein sequence ID" value="SCC38646.1"/>
    <property type="molecule type" value="Genomic_DNA"/>
</dbReference>
<evidence type="ECO:0000256" key="5">
    <source>
        <dbReference type="RuleBase" id="RU004168"/>
    </source>
</evidence>
<organism evidence="7 8">
    <name type="scientific">Chitinophaga costaii</name>
    <dbReference type="NCBI Taxonomy" id="1335309"/>
    <lineage>
        <taxon>Bacteria</taxon>
        <taxon>Pseudomonadati</taxon>
        <taxon>Bacteroidota</taxon>
        <taxon>Chitinophagia</taxon>
        <taxon>Chitinophagales</taxon>
        <taxon>Chitinophagaceae</taxon>
        <taxon>Chitinophaga</taxon>
    </lineage>
</organism>
<dbReference type="InterPro" id="IPR036046">
    <property type="entry name" value="Acylphosphatase-like_dom_sf"/>
</dbReference>
<keyword evidence="4" id="KW-0378">Hydrolase</keyword>
<dbReference type="RefSeq" id="WP_205686123.1">
    <property type="nucleotide sequence ID" value="NZ_FMAR01000007.1"/>
</dbReference>
<evidence type="ECO:0000256" key="1">
    <source>
        <dbReference type="ARBA" id="ARBA00005614"/>
    </source>
</evidence>
<dbReference type="GO" id="GO:0003998">
    <property type="term" value="F:acylphosphatase activity"/>
    <property type="evidence" value="ECO:0007669"/>
    <property type="project" value="UniProtKB-EC"/>
</dbReference>
<dbReference type="Gene3D" id="3.30.70.100">
    <property type="match status" value="1"/>
</dbReference>
<name>A0A1C4E4S5_9BACT</name>
<accession>A0A1C4E4S5</accession>
<comment type="catalytic activity">
    <reaction evidence="3 4">
        <text>an acyl phosphate + H2O = a carboxylate + phosphate + H(+)</text>
        <dbReference type="Rhea" id="RHEA:14965"/>
        <dbReference type="ChEBI" id="CHEBI:15377"/>
        <dbReference type="ChEBI" id="CHEBI:15378"/>
        <dbReference type="ChEBI" id="CHEBI:29067"/>
        <dbReference type="ChEBI" id="CHEBI:43474"/>
        <dbReference type="ChEBI" id="CHEBI:59918"/>
        <dbReference type="EC" id="3.6.1.7"/>
    </reaction>
</comment>
<evidence type="ECO:0000256" key="2">
    <source>
        <dbReference type="ARBA" id="ARBA00012150"/>
    </source>
</evidence>
<evidence type="ECO:0000256" key="4">
    <source>
        <dbReference type="PROSITE-ProRule" id="PRU00520"/>
    </source>
</evidence>
<protein>
    <recommendedName>
        <fullName evidence="2 4">acylphosphatase</fullName>
        <ecNumber evidence="2 4">3.6.1.7</ecNumber>
    </recommendedName>
</protein>
<keyword evidence="8" id="KW-1185">Reference proteome</keyword>
<dbReference type="PANTHER" id="PTHR47268:SF4">
    <property type="entry name" value="ACYLPHOSPHATASE"/>
    <property type="match status" value="1"/>
</dbReference>
<dbReference type="Pfam" id="PF00708">
    <property type="entry name" value="Acylphosphatase"/>
    <property type="match status" value="1"/>
</dbReference>
<dbReference type="InterPro" id="IPR017968">
    <property type="entry name" value="Acylphosphatase_CS"/>
</dbReference>
<comment type="similarity">
    <text evidence="1 5">Belongs to the acylphosphatase family.</text>
</comment>
<dbReference type="PROSITE" id="PS51160">
    <property type="entry name" value="ACYLPHOSPHATASE_3"/>
    <property type="match status" value="1"/>
</dbReference>
<dbReference type="PANTHER" id="PTHR47268">
    <property type="entry name" value="ACYLPHOSPHATASE"/>
    <property type="match status" value="1"/>
</dbReference>
<dbReference type="STRING" id="1335309.GA0116948_10790"/>
<proteinExistence type="inferred from homology"/>
<evidence type="ECO:0000256" key="3">
    <source>
        <dbReference type="ARBA" id="ARBA00047645"/>
    </source>
</evidence>
<evidence type="ECO:0000313" key="7">
    <source>
        <dbReference type="EMBL" id="SCC38646.1"/>
    </source>
</evidence>
<evidence type="ECO:0000259" key="6">
    <source>
        <dbReference type="PROSITE" id="PS51160"/>
    </source>
</evidence>
<feature type="active site" evidence="4">
    <location>
        <position position="38"/>
    </location>
</feature>